<dbReference type="EMBL" id="JAERRG010000009">
    <property type="protein sequence ID" value="MBL1115479.1"/>
    <property type="molecule type" value="Genomic_DNA"/>
</dbReference>
<comment type="caution">
    <text evidence="2">The sequence shown here is derived from an EMBL/GenBank/DDBJ whole genome shotgun (WGS) entry which is preliminary data.</text>
</comment>
<dbReference type="InterPro" id="IPR011604">
    <property type="entry name" value="PDDEXK-like_dom_sf"/>
</dbReference>
<dbReference type="Gene3D" id="3.90.320.10">
    <property type="match status" value="1"/>
</dbReference>
<evidence type="ECO:0000313" key="3">
    <source>
        <dbReference type="Proteomes" id="UP000621510"/>
    </source>
</evidence>
<keyword evidence="3" id="KW-1185">Reference proteome</keyword>
<protein>
    <submittedName>
        <fullName evidence="2">YqaJ viral recombinase family protein</fullName>
    </submittedName>
</protein>
<evidence type="ECO:0000259" key="1">
    <source>
        <dbReference type="Pfam" id="PF09588"/>
    </source>
</evidence>
<dbReference type="InterPro" id="IPR011335">
    <property type="entry name" value="Restrct_endonuc-II-like"/>
</dbReference>
<name>A0ABS1PTV6_9ACTN</name>
<proteinExistence type="predicted"/>
<evidence type="ECO:0000313" key="2">
    <source>
        <dbReference type="EMBL" id="MBL1115479.1"/>
    </source>
</evidence>
<dbReference type="Proteomes" id="UP000621510">
    <property type="component" value="Unassembled WGS sequence"/>
</dbReference>
<dbReference type="SUPFAM" id="SSF52980">
    <property type="entry name" value="Restriction endonuclease-like"/>
    <property type="match status" value="1"/>
</dbReference>
<accession>A0ABS1PTV6</accession>
<dbReference type="InterPro" id="IPR019080">
    <property type="entry name" value="YqaJ_viral_recombinase"/>
</dbReference>
<gene>
    <name evidence="2" type="ORF">JK364_24215</name>
</gene>
<sequence>MAAGEIAAILGLSPFQTRLGLWERKLGLATAPPPVKNPRAAARGVRLEPVVAQEFADRHPEYDVVETGMWRHMDRKWQRAAPDRVLYWHGQLRIPIALLEVKTSPTGEGFGPDGSAQFPVGYRAQVQWQMDTLGVHTCHVIVRIGVCDACDDITVEDPQCDHEHREYVIDYDPGECAAMRTEAADFLAEVKEGRRPAADEADPGQ</sequence>
<reference evidence="2 3" key="1">
    <citation type="submission" date="2021-01" db="EMBL/GenBank/DDBJ databases">
        <title>WGS of actinomycetes isolated from Thailand.</title>
        <authorList>
            <person name="Thawai C."/>
        </authorList>
    </citation>
    <scope>NUCLEOTIDE SEQUENCE [LARGE SCALE GENOMIC DNA]</scope>
    <source>
        <strain evidence="2 3">CA3R110</strain>
    </source>
</reference>
<dbReference type="Pfam" id="PF09588">
    <property type="entry name" value="YqaJ"/>
    <property type="match status" value="1"/>
</dbReference>
<feature type="domain" description="YqaJ viral recombinase" evidence="1">
    <location>
        <begin position="2"/>
        <end position="132"/>
    </location>
</feature>
<organism evidence="2 3">
    <name type="scientific">Streptomyces endocoffeicus</name>
    <dbReference type="NCBI Taxonomy" id="2898945"/>
    <lineage>
        <taxon>Bacteria</taxon>
        <taxon>Bacillati</taxon>
        <taxon>Actinomycetota</taxon>
        <taxon>Actinomycetes</taxon>
        <taxon>Kitasatosporales</taxon>
        <taxon>Streptomycetaceae</taxon>
        <taxon>Streptomyces</taxon>
    </lineage>
</organism>